<dbReference type="GO" id="GO:0008616">
    <property type="term" value="P:tRNA queuosine(34) biosynthetic process"/>
    <property type="evidence" value="ECO:0007669"/>
    <property type="project" value="UniProtKB-UniRule"/>
</dbReference>
<evidence type="ECO:0000256" key="6">
    <source>
        <dbReference type="ARBA" id="ARBA00023014"/>
    </source>
</evidence>
<evidence type="ECO:0000256" key="2">
    <source>
        <dbReference type="ARBA" id="ARBA00022691"/>
    </source>
</evidence>
<evidence type="ECO:0000313" key="10">
    <source>
        <dbReference type="EMBL" id="MBO8467027.1"/>
    </source>
</evidence>
<dbReference type="SFLD" id="SFLDS00029">
    <property type="entry name" value="Radical_SAM"/>
    <property type="match status" value="1"/>
</dbReference>
<dbReference type="InterPro" id="IPR058240">
    <property type="entry name" value="rSAM_sf"/>
</dbReference>
<comment type="catalytic activity">
    <reaction evidence="8">
        <text>6-carboxy-5,6,7,8-tetrahydropterin + H(+) = 7-carboxy-7-carbaguanine + NH4(+)</text>
        <dbReference type="Rhea" id="RHEA:27974"/>
        <dbReference type="ChEBI" id="CHEBI:15378"/>
        <dbReference type="ChEBI" id="CHEBI:28938"/>
        <dbReference type="ChEBI" id="CHEBI:61032"/>
        <dbReference type="ChEBI" id="CHEBI:61036"/>
        <dbReference type="EC" id="4.3.99.3"/>
    </reaction>
</comment>
<organism evidence="10 11">
    <name type="scientific">Candidatus Cryptobacteroides faecipullorum</name>
    <dbReference type="NCBI Taxonomy" id="2840764"/>
    <lineage>
        <taxon>Bacteria</taxon>
        <taxon>Pseudomonadati</taxon>
        <taxon>Bacteroidota</taxon>
        <taxon>Bacteroidia</taxon>
        <taxon>Bacteroidales</taxon>
        <taxon>Candidatus Cryptobacteroides</taxon>
    </lineage>
</organism>
<keyword evidence="1 8" id="KW-0004">4Fe-4S</keyword>
<evidence type="ECO:0000256" key="7">
    <source>
        <dbReference type="ARBA" id="ARBA00023239"/>
    </source>
</evidence>
<proteinExistence type="inferred from homology"/>
<dbReference type="Proteomes" id="UP000823660">
    <property type="component" value="Unassembled WGS sequence"/>
</dbReference>
<dbReference type="InterPro" id="IPR013785">
    <property type="entry name" value="Aldolase_TIM"/>
</dbReference>
<evidence type="ECO:0000256" key="4">
    <source>
        <dbReference type="ARBA" id="ARBA00022842"/>
    </source>
</evidence>
<feature type="domain" description="Radical SAM core" evidence="9">
    <location>
        <begin position="19"/>
        <end position="194"/>
    </location>
</feature>
<feature type="binding site" evidence="8">
    <location>
        <position position="71"/>
    </location>
    <ligand>
        <name>S-adenosyl-L-methionine</name>
        <dbReference type="ChEBI" id="CHEBI:59789"/>
    </ligand>
</feature>
<dbReference type="EC" id="4.3.99.3" evidence="8"/>
<keyword evidence="7 8" id="KW-0456">Lyase</keyword>
<comment type="cofactor">
    <cofactor evidence="8">
        <name>Mg(2+)</name>
        <dbReference type="ChEBI" id="CHEBI:18420"/>
    </cofactor>
</comment>
<dbReference type="GO" id="GO:1904047">
    <property type="term" value="F:S-adenosyl-L-methionine binding"/>
    <property type="evidence" value="ECO:0007669"/>
    <property type="project" value="UniProtKB-UniRule"/>
</dbReference>
<feature type="binding site" evidence="8">
    <location>
        <position position="28"/>
    </location>
    <ligand>
        <name>substrate</name>
    </ligand>
</feature>
<comment type="subunit">
    <text evidence="8">Homodimer.</text>
</comment>
<feature type="binding site" evidence="8">
    <location>
        <begin position="112"/>
        <end position="114"/>
    </location>
    <ligand>
        <name>S-adenosyl-L-methionine</name>
        <dbReference type="ChEBI" id="CHEBI:59789"/>
    </ligand>
</feature>
<dbReference type="PROSITE" id="PS51918">
    <property type="entry name" value="RADICAL_SAM"/>
    <property type="match status" value="1"/>
</dbReference>
<dbReference type="InterPro" id="IPR007197">
    <property type="entry name" value="rSAM"/>
</dbReference>
<evidence type="ECO:0000256" key="5">
    <source>
        <dbReference type="ARBA" id="ARBA00023004"/>
    </source>
</evidence>
<dbReference type="GO" id="GO:0016840">
    <property type="term" value="F:carbon-nitrogen lyase activity"/>
    <property type="evidence" value="ECO:0007669"/>
    <property type="project" value="UniProtKB-UniRule"/>
</dbReference>
<sequence>MKTYKINEIFYSLQGEGYYTGTPAIFIRFSGCNLHCPYCDTDHSEGRFLTGPEIFEEVEKYPSQYVVLTGGEPSLFIDREFVISLHSLGKTVAIETNGTHPLPDNIDWVTLSPKFDVQSGAELSLEDCDEIKVIYHRQDMSIYSGITARHHFLQPCDTGDPGENGRLLAEAVEFCKSHPHWRLSVQMHKFIGIH</sequence>
<dbReference type="EMBL" id="JADIMH010000023">
    <property type="protein sequence ID" value="MBO8467027.1"/>
    <property type="molecule type" value="Genomic_DNA"/>
</dbReference>
<evidence type="ECO:0000256" key="1">
    <source>
        <dbReference type="ARBA" id="ARBA00022485"/>
    </source>
</evidence>
<reference evidence="10" key="1">
    <citation type="submission" date="2020-10" db="EMBL/GenBank/DDBJ databases">
        <authorList>
            <person name="Gilroy R."/>
        </authorList>
    </citation>
    <scope>NUCLEOTIDE SEQUENCE</scope>
    <source>
        <strain evidence="10">B1-15692</strain>
    </source>
</reference>
<feature type="binding site" evidence="8">
    <location>
        <position position="39"/>
    </location>
    <ligand>
        <name>[4Fe-4S] cluster</name>
        <dbReference type="ChEBI" id="CHEBI:49883"/>
        <note>4Fe-4S-S-AdoMet</note>
    </ligand>
</feature>
<keyword evidence="4 8" id="KW-0460">Magnesium</keyword>
<dbReference type="HAMAP" id="MF_00917">
    <property type="entry name" value="QueE"/>
    <property type="match status" value="1"/>
</dbReference>
<comment type="cofactor">
    <cofactor evidence="8">
        <name>[4Fe-4S] cluster</name>
        <dbReference type="ChEBI" id="CHEBI:49883"/>
    </cofactor>
    <text evidence="8">Binds 1 [4Fe-4S] cluster. The cluster is coordinated with 3 cysteines and an exchangeable S-adenosyl-L-methionine.</text>
</comment>
<comment type="caution">
    <text evidence="10">The sequence shown here is derived from an EMBL/GenBank/DDBJ whole genome shotgun (WGS) entry which is preliminary data.</text>
</comment>
<keyword evidence="3 8" id="KW-0479">Metal-binding</keyword>
<dbReference type="InterPro" id="IPR024924">
    <property type="entry name" value="7-CO-7-deazaguanine_synth-like"/>
</dbReference>
<feature type="binding site" evidence="8">
    <location>
        <begin position="154"/>
        <end position="157"/>
    </location>
    <ligand>
        <name>S-adenosyl-L-methionine</name>
        <dbReference type="ChEBI" id="CHEBI:59789"/>
    </ligand>
</feature>
<feature type="binding site" evidence="8">
    <location>
        <position position="69"/>
    </location>
    <ligand>
        <name>substrate</name>
    </ligand>
</feature>
<evidence type="ECO:0000313" key="11">
    <source>
        <dbReference type="Proteomes" id="UP000823660"/>
    </source>
</evidence>
<comment type="pathway">
    <text evidence="8">Purine metabolism; 7-cyano-7-deazaguanine biosynthesis.</text>
</comment>
<evidence type="ECO:0000256" key="8">
    <source>
        <dbReference type="HAMAP-Rule" id="MF_00917"/>
    </source>
</evidence>
<keyword evidence="6 8" id="KW-0411">Iron-sulfur</keyword>
<keyword evidence="5 8" id="KW-0408">Iron</keyword>
<accession>A0A9D9NAZ6</accession>
<comment type="cofactor">
    <cofactor evidence="8">
        <name>S-adenosyl-L-methionine</name>
        <dbReference type="ChEBI" id="CHEBI:59789"/>
    </cofactor>
    <text evidence="8">Binds 1 S-adenosyl-L-methionine per subunit.</text>
</comment>
<keyword evidence="8" id="KW-0671">Queuosine biosynthesis</keyword>
<dbReference type="GO" id="GO:0000287">
    <property type="term" value="F:magnesium ion binding"/>
    <property type="evidence" value="ECO:0007669"/>
    <property type="project" value="UniProtKB-UniRule"/>
</dbReference>
<feature type="binding site" evidence="8">
    <location>
        <begin position="13"/>
        <end position="15"/>
    </location>
    <ligand>
        <name>substrate</name>
    </ligand>
</feature>
<dbReference type="Gene3D" id="3.20.20.70">
    <property type="entry name" value="Aldolase class I"/>
    <property type="match status" value="1"/>
</dbReference>
<feature type="binding site" evidence="8">
    <location>
        <position position="32"/>
    </location>
    <ligand>
        <name>[4Fe-4S] cluster</name>
        <dbReference type="ChEBI" id="CHEBI:49883"/>
        <note>4Fe-4S-S-AdoMet</note>
    </ligand>
</feature>
<feature type="binding site" evidence="8">
    <location>
        <begin position="38"/>
        <end position="40"/>
    </location>
    <ligand>
        <name>S-adenosyl-L-methionine</name>
        <dbReference type="ChEBI" id="CHEBI:59789"/>
    </ligand>
</feature>
<evidence type="ECO:0000259" key="9">
    <source>
        <dbReference type="PROSITE" id="PS51918"/>
    </source>
</evidence>
<gene>
    <name evidence="8" type="primary">queE</name>
    <name evidence="10" type="ORF">IAB99_04595</name>
</gene>
<feature type="binding site" evidence="8">
    <location>
        <position position="36"/>
    </location>
    <ligand>
        <name>[4Fe-4S] cluster</name>
        <dbReference type="ChEBI" id="CHEBI:49883"/>
        <note>4Fe-4S-S-AdoMet</note>
    </ligand>
</feature>
<comment type="function">
    <text evidence="8">Catalyzes the complex heterocyclic radical-mediated conversion of 6-carboxy-5,6,7,8-tetrahydropterin (CPH4) to 7-carboxy-7-deazaguanine (CDG), a step common to the biosynthetic pathways of all 7-deazapurine-containing compounds.</text>
</comment>
<dbReference type="AlphaFoldDB" id="A0A9D9NAZ6"/>
<dbReference type="SUPFAM" id="SSF102114">
    <property type="entry name" value="Radical SAM enzymes"/>
    <property type="match status" value="1"/>
</dbReference>
<dbReference type="PANTHER" id="PTHR42836:SF1">
    <property type="entry name" value="7-CARBOXY-7-DEAZAGUANINE SYNTHASE"/>
    <property type="match status" value="1"/>
</dbReference>
<dbReference type="Pfam" id="PF04055">
    <property type="entry name" value="Radical_SAM"/>
    <property type="match status" value="1"/>
</dbReference>
<comment type="similarity">
    <text evidence="8">Belongs to the radical SAM superfamily. 7-carboxy-7-deazaguanine synthase family.</text>
</comment>
<keyword evidence="2 8" id="KW-0949">S-adenosyl-L-methionine</keyword>
<dbReference type="CDD" id="cd01335">
    <property type="entry name" value="Radical_SAM"/>
    <property type="match status" value="1"/>
</dbReference>
<comment type="caution">
    <text evidence="8">Lacks conserved residue(s) required for the propagation of feature annotation.</text>
</comment>
<protein>
    <recommendedName>
        <fullName evidence="8">7-carboxy-7-deazaguanine synthase</fullName>
        <shortName evidence="8">CDG synthase</shortName>
        <ecNumber evidence="8">4.3.99.3</ecNumber>
    </recommendedName>
    <alternativeName>
        <fullName evidence="8">Queuosine biosynthesis protein QueE</fullName>
    </alternativeName>
</protein>
<feature type="binding site" evidence="8">
    <location>
        <position position="41"/>
    </location>
    <ligand>
        <name>Mg(2+)</name>
        <dbReference type="ChEBI" id="CHEBI:18420"/>
    </ligand>
</feature>
<dbReference type="GO" id="GO:0051539">
    <property type="term" value="F:4 iron, 4 sulfur cluster binding"/>
    <property type="evidence" value="ECO:0007669"/>
    <property type="project" value="UniProtKB-UniRule"/>
</dbReference>
<name>A0A9D9NAZ6_9BACT</name>
<dbReference type="PANTHER" id="PTHR42836">
    <property type="entry name" value="7-CARBOXY-7-DEAZAGUANINE SYNTHASE"/>
    <property type="match status" value="1"/>
</dbReference>
<evidence type="ECO:0000256" key="3">
    <source>
        <dbReference type="ARBA" id="ARBA00022723"/>
    </source>
</evidence>
<dbReference type="PIRSF" id="PIRSF000370">
    <property type="entry name" value="QueE"/>
    <property type="match status" value="1"/>
</dbReference>
<reference evidence="10" key="2">
    <citation type="journal article" date="2021" name="PeerJ">
        <title>Extensive microbial diversity within the chicken gut microbiome revealed by metagenomics and culture.</title>
        <authorList>
            <person name="Gilroy R."/>
            <person name="Ravi A."/>
            <person name="Getino M."/>
            <person name="Pursley I."/>
            <person name="Horton D.L."/>
            <person name="Alikhan N.F."/>
            <person name="Baker D."/>
            <person name="Gharbi K."/>
            <person name="Hall N."/>
            <person name="Watson M."/>
            <person name="Adriaenssens E.M."/>
            <person name="Foster-Nyarko E."/>
            <person name="Jarju S."/>
            <person name="Secka A."/>
            <person name="Antonio M."/>
            <person name="Oren A."/>
            <person name="Chaudhuri R.R."/>
            <person name="La Ragione R."/>
            <person name="Hildebrand F."/>
            <person name="Pallen M.J."/>
        </authorList>
    </citation>
    <scope>NUCLEOTIDE SEQUENCE</scope>
    <source>
        <strain evidence="10">B1-15692</strain>
    </source>
</reference>